<keyword evidence="2" id="KW-1185">Reference proteome</keyword>
<sequence>MASQLVSSAIADNTVVVFSKTYCPYCVKAKASLAQALSTLENVSYDTAVTVVELDKRPDGPALQAAVAAKSGVRTVPQVFVGGAFVGGGDDVAALQCNGKLAKMVATAAASRS</sequence>
<dbReference type="EMBL" id="CM020618">
    <property type="protein sequence ID" value="KAK1858178.1"/>
    <property type="molecule type" value="Genomic_DNA"/>
</dbReference>
<name>A0ACC3BKN4_PYRYE</name>
<comment type="caution">
    <text evidence="1">The sequence shown here is derived from an EMBL/GenBank/DDBJ whole genome shotgun (WGS) entry which is preliminary data.</text>
</comment>
<reference evidence="1" key="1">
    <citation type="submission" date="2019-11" db="EMBL/GenBank/DDBJ databases">
        <title>Nori genome reveals adaptations in red seaweeds to the harsh intertidal environment.</title>
        <authorList>
            <person name="Wang D."/>
            <person name="Mao Y."/>
        </authorList>
    </citation>
    <scope>NUCLEOTIDE SEQUENCE</scope>
    <source>
        <tissue evidence="1">Gametophyte</tissue>
    </source>
</reference>
<protein>
    <submittedName>
        <fullName evidence="1">Uncharacterized protein</fullName>
    </submittedName>
</protein>
<dbReference type="Proteomes" id="UP000798662">
    <property type="component" value="Chromosome 1"/>
</dbReference>
<accession>A0ACC3BKN4</accession>
<organism evidence="1 2">
    <name type="scientific">Pyropia yezoensis</name>
    <name type="common">Susabi-nori</name>
    <name type="synonym">Porphyra yezoensis</name>
    <dbReference type="NCBI Taxonomy" id="2788"/>
    <lineage>
        <taxon>Eukaryota</taxon>
        <taxon>Rhodophyta</taxon>
        <taxon>Bangiophyceae</taxon>
        <taxon>Bangiales</taxon>
        <taxon>Bangiaceae</taxon>
        <taxon>Pyropia</taxon>
    </lineage>
</organism>
<gene>
    <name evidence="1" type="ORF">I4F81_000789</name>
</gene>
<proteinExistence type="predicted"/>
<evidence type="ECO:0000313" key="1">
    <source>
        <dbReference type="EMBL" id="KAK1858178.1"/>
    </source>
</evidence>
<evidence type="ECO:0000313" key="2">
    <source>
        <dbReference type="Proteomes" id="UP000798662"/>
    </source>
</evidence>